<reference evidence="2 3" key="1">
    <citation type="submission" date="2019-05" db="EMBL/GenBank/DDBJ databases">
        <title>Emergence of the Ug99 lineage of the wheat stem rust pathogen through somatic hybridization.</title>
        <authorList>
            <person name="Li F."/>
            <person name="Upadhyaya N.M."/>
            <person name="Sperschneider J."/>
            <person name="Matny O."/>
            <person name="Nguyen-Phuc H."/>
            <person name="Mago R."/>
            <person name="Raley C."/>
            <person name="Miller M.E."/>
            <person name="Silverstein K.A.T."/>
            <person name="Henningsen E."/>
            <person name="Hirsch C.D."/>
            <person name="Visser B."/>
            <person name="Pretorius Z.A."/>
            <person name="Steffenson B.J."/>
            <person name="Schwessinger B."/>
            <person name="Dodds P.N."/>
            <person name="Figueroa M."/>
        </authorList>
    </citation>
    <scope>NUCLEOTIDE SEQUENCE [LARGE SCALE GENOMIC DNA]</scope>
    <source>
        <strain evidence="2 3">Ug99</strain>
    </source>
</reference>
<feature type="compositionally biased region" description="Polar residues" evidence="1">
    <location>
        <begin position="62"/>
        <end position="84"/>
    </location>
</feature>
<gene>
    <name evidence="2" type="ORF">PGTUg99_008609</name>
</gene>
<organism evidence="2 3">
    <name type="scientific">Puccinia graminis f. sp. tritici</name>
    <dbReference type="NCBI Taxonomy" id="56615"/>
    <lineage>
        <taxon>Eukaryota</taxon>
        <taxon>Fungi</taxon>
        <taxon>Dikarya</taxon>
        <taxon>Basidiomycota</taxon>
        <taxon>Pucciniomycotina</taxon>
        <taxon>Pucciniomycetes</taxon>
        <taxon>Pucciniales</taxon>
        <taxon>Pucciniaceae</taxon>
        <taxon>Puccinia</taxon>
    </lineage>
</organism>
<evidence type="ECO:0000313" key="3">
    <source>
        <dbReference type="Proteomes" id="UP000325313"/>
    </source>
</evidence>
<dbReference type="AlphaFoldDB" id="A0A5B0NKU5"/>
<proteinExistence type="predicted"/>
<protein>
    <submittedName>
        <fullName evidence="2">Uncharacterized protein</fullName>
    </submittedName>
</protein>
<dbReference type="EMBL" id="VDEP01000405">
    <property type="protein sequence ID" value="KAA1088618.1"/>
    <property type="molecule type" value="Genomic_DNA"/>
</dbReference>
<evidence type="ECO:0000256" key="1">
    <source>
        <dbReference type="SAM" id="MobiDB-lite"/>
    </source>
</evidence>
<evidence type="ECO:0000313" key="2">
    <source>
        <dbReference type="EMBL" id="KAA1088618.1"/>
    </source>
</evidence>
<name>A0A5B0NKU5_PUCGR</name>
<dbReference type="InterPro" id="IPR029044">
    <property type="entry name" value="Nucleotide-diphossugar_trans"/>
</dbReference>
<comment type="caution">
    <text evidence="2">The sequence shown here is derived from an EMBL/GenBank/DDBJ whole genome shotgun (WGS) entry which is preliminary data.</text>
</comment>
<feature type="region of interest" description="Disordered" evidence="1">
    <location>
        <begin position="1"/>
        <end position="89"/>
    </location>
</feature>
<dbReference type="SUPFAM" id="SSF53448">
    <property type="entry name" value="Nucleotide-diphospho-sugar transferases"/>
    <property type="match status" value="1"/>
</dbReference>
<dbReference type="Gene3D" id="3.90.550.10">
    <property type="entry name" value="Spore Coat Polysaccharide Biosynthesis Protein SpsA, Chain A"/>
    <property type="match status" value="1"/>
</dbReference>
<accession>A0A5B0NKU5</accession>
<dbReference type="Proteomes" id="UP000325313">
    <property type="component" value="Unassembled WGS sequence"/>
</dbReference>
<sequence>MRLDHNNPSDSTAPPSPSPSPSSPSASPSRALYIQLKPDPSTSPRPSRPPASALSSWLNRPPLQSSSGSLFSNIPVTTPTTTGAPNRPPYRFRRATDSALKQADQSINPTSEPRSTLSSRRYLTNHHLSHPPHQSFPTLSRLKDSILSSLWIPTPSSLVRRPNLVLHHHRRRSSYLSRSWEICIHARLGLSKPISWLIILLIILGLVDLWRGCERTLDSQDWGPTRFRVGRRTGAETRRLQREMRQTPFVTLAGLGILSDPLYSSANDPLGLAGRWLRPVEQSQLPLATRAHILPDVSAVILNWSRPENVVVIVAHLCQYDFFESIIVWNNNPKQVLTSKDFENTKCPQHKLLIYNSPSNNYFFSRFLACLQSPSEYCYFQDDDCIVNPIRTMYTQFKALLPRPSSVVVQADPVYSVMYNWEWCFNDPPNRLHTCFAWLGHGSFVTKSAVSDFVSLLTEQSLPADSVALADNFFTTALNRKPHVIVAPEIIALPLSDRGFSDGTAGLERNRVYIQRGVELLSKVLKTGHPLGAFPEDEAGSHVGAIRAADRSDQLFLMTNIEAFPYGGGPRFTGFDRGLAGWEDQLGTTGYALGHLPGRALASAGRADWAAREHHVIRSSYAAAIDGNNSTFWSSPEPVKRNDWVGLGWIDRPLISDLSHKILEVHFIVSNPDVFEQNTVIEQLTADGPTGPSFSSSSSTKWERVRARDGAVGLDGRPAEDGIQCVPLDQPAGKNEHHHHPRKFDCFIRFLDPRSLTNSLAIRVRSQVDHQLWQQNQLLDQIRCPVSLMVLHGLEELLL</sequence>